<protein>
    <submittedName>
        <fullName evidence="1">Uncharacterized protein</fullName>
    </submittedName>
</protein>
<sequence length="16" mass="1882">MQTIGHEGLRGQYFNM</sequence>
<gene>
    <name evidence="1" type="ORF">EYZ11_012170</name>
</gene>
<evidence type="ECO:0000313" key="2">
    <source>
        <dbReference type="Proteomes" id="UP000308092"/>
    </source>
</evidence>
<proteinExistence type="predicted"/>
<reference evidence="1 2" key="1">
    <citation type="submission" date="2019-03" db="EMBL/GenBank/DDBJ databases">
        <title>The genome sequence of a newly discovered highly antifungal drug resistant Aspergillus species, Aspergillus tanneri NIH 1004.</title>
        <authorList>
            <person name="Mounaud S."/>
            <person name="Singh I."/>
            <person name="Joardar V."/>
            <person name="Pakala S."/>
            <person name="Pakala S."/>
            <person name="Venepally P."/>
            <person name="Hoover J."/>
            <person name="Nierman W."/>
            <person name="Chung J."/>
            <person name="Losada L."/>
        </authorList>
    </citation>
    <scope>NUCLEOTIDE SEQUENCE [LARGE SCALE GENOMIC DNA]</scope>
    <source>
        <strain evidence="1 2">NIH1004</strain>
    </source>
</reference>
<dbReference type="EMBL" id="SOSA01000861">
    <property type="protein sequence ID" value="THC88381.1"/>
    <property type="molecule type" value="Genomic_DNA"/>
</dbReference>
<comment type="caution">
    <text evidence="1">The sequence shown here is derived from an EMBL/GenBank/DDBJ whole genome shotgun (WGS) entry which is preliminary data.</text>
</comment>
<dbReference type="AlphaFoldDB" id="A0A4S3J6B1"/>
<accession>A0A4S3J6B1</accession>
<organism evidence="1 2">
    <name type="scientific">Aspergillus tanneri</name>
    <dbReference type="NCBI Taxonomy" id="1220188"/>
    <lineage>
        <taxon>Eukaryota</taxon>
        <taxon>Fungi</taxon>
        <taxon>Dikarya</taxon>
        <taxon>Ascomycota</taxon>
        <taxon>Pezizomycotina</taxon>
        <taxon>Eurotiomycetes</taxon>
        <taxon>Eurotiomycetidae</taxon>
        <taxon>Eurotiales</taxon>
        <taxon>Aspergillaceae</taxon>
        <taxon>Aspergillus</taxon>
        <taxon>Aspergillus subgen. Circumdati</taxon>
    </lineage>
</organism>
<evidence type="ECO:0000313" key="1">
    <source>
        <dbReference type="EMBL" id="THC88381.1"/>
    </source>
</evidence>
<keyword evidence="2" id="KW-1185">Reference proteome</keyword>
<dbReference type="VEuPathDB" id="FungiDB:EYZ11_012170"/>
<dbReference type="Proteomes" id="UP000308092">
    <property type="component" value="Unassembled WGS sequence"/>
</dbReference>
<name>A0A4S3J6B1_9EURO</name>